<dbReference type="GO" id="GO:0005576">
    <property type="term" value="C:extracellular region"/>
    <property type="evidence" value="ECO:0007669"/>
    <property type="project" value="InterPro"/>
</dbReference>
<comment type="caution">
    <text evidence="1">The sequence shown here is derived from an EMBL/GenBank/DDBJ whole genome shotgun (WGS) entry which is preliminary data.</text>
</comment>
<dbReference type="AlphaFoldDB" id="A0A0L7L1T5"/>
<evidence type="ECO:0000313" key="2">
    <source>
        <dbReference type="Proteomes" id="UP000037510"/>
    </source>
</evidence>
<proteinExistence type="predicted"/>
<protein>
    <submittedName>
        <fullName evidence="1">Fibroin P25</fullName>
    </submittedName>
</protein>
<organism evidence="1 2">
    <name type="scientific">Operophtera brumata</name>
    <name type="common">Winter moth</name>
    <name type="synonym">Phalaena brumata</name>
    <dbReference type="NCBI Taxonomy" id="104452"/>
    <lineage>
        <taxon>Eukaryota</taxon>
        <taxon>Metazoa</taxon>
        <taxon>Ecdysozoa</taxon>
        <taxon>Arthropoda</taxon>
        <taxon>Hexapoda</taxon>
        <taxon>Insecta</taxon>
        <taxon>Pterygota</taxon>
        <taxon>Neoptera</taxon>
        <taxon>Endopterygota</taxon>
        <taxon>Lepidoptera</taxon>
        <taxon>Glossata</taxon>
        <taxon>Ditrysia</taxon>
        <taxon>Geometroidea</taxon>
        <taxon>Geometridae</taxon>
        <taxon>Larentiinae</taxon>
        <taxon>Operophtera</taxon>
    </lineage>
</organism>
<dbReference type="Proteomes" id="UP000037510">
    <property type="component" value="Unassembled WGS sequence"/>
</dbReference>
<dbReference type="EMBL" id="JTDY01003497">
    <property type="protein sequence ID" value="KOB69468.1"/>
    <property type="molecule type" value="Genomic_DNA"/>
</dbReference>
<dbReference type="InterPro" id="IPR009911">
    <property type="entry name" value="Fibroin_P25"/>
</dbReference>
<name>A0A0L7L1T5_OPEBR</name>
<sequence length="184" mass="20686">CYNVFGEGIDNQDQRITDSGVIRNFPNNYGLNWLGNRRQRYPGIWIGADKNGQGGYENDDNRYGQNGDNDINENDRYIGQNEGFNNNNRYVQGIRIGVNGVGLDLSAGGDQGTREDLVRPCQMEDYQCIRKLFAENSQCNPSYGPSPDPLYLDQNTMHLPYINLTYTLTNVKVSGMASAKIIDL</sequence>
<gene>
    <name evidence="1" type="ORF">OBRU01_16895</name>
</gene>
<reference evidence="1 2" key="1">
    <citation type="journal article" date="2015" name="Genome Biol. Evol.">
        <title>The genome of winter moth (Operophtera brumata) provides a genomic perspective on sexual dimorphism and phenology.</title>
        <authorList>
            <person name="Derks M.F."/>
            <person name="Smit S."/>
            <person name="Salis L."/>
            <person name="Schijlen E."/>
            <person name="Bossers A."/>
            <person name="Mateman C."/>
            <person name="Pijl A.S."/>
            <person name="de Ridder D."/>
            <person name="Groenen M.A."/>
            <person name="Visser M.E."/>
            <person name="Megens H.J."/>
        </authorList>
    </citation>
    <scope>NUCLEOTIDE SEQUENCE [LARGE SCALE GENOMIC DNA]</scope>
    <source>
        <strain evidence="1">WM2013NL</strain>
        <tissue evidence="1">Head and thorax</tissue>
    </source>
</reference>
<keyword evidence="2" id="KW-1185">Reference proteome</keyword>
<evidence type="ECO:0000313" key="1">
    <source>
        <dbReference type="EMBL" id="KOB69468.1"/>
    </source>
</evidence>
<accession>A0A0L7L1T5</accession>
<dbReference type="Gene3D" id="3.15.10.30">
    <property type="entry name" value="Haemolymph juvenile hormone binding protein"/>
    <property type="match status" value="1"/>
</dbReference>
<dbReference type="Pfam" id="PF07294">
    <property type="entry name" value="Fibroin_P25"/>
    <property type="match status" value="1"/>
</dbReference>
<feature type="non-terminal residue" evidence="1">
    <location>
        <position position="1"/>
    </location>
</feature>
<dbReference type="GO" id="GO:0005198">
    <property type="term" value="F:structural molecule activity"/>
    <property type="evidence" value="ECO:0007669"/>
    <property type="project" value="InterPro"/>
</dbReference>
<dbReference type="InterPro" id="IPR038606">
    <property type="entry name" value="To_sf"/>
</dbReference>